<dbReference type="PANTHER" id="PTHR43358">
    <property type="entry name" value="ALPHA/BETA-HYDROLASE"/>
    <property type="match status" value="1"/>
</dbReference>
<dbReference type="STRING" id="29655.A0A0K9PF33"/>
<dbReference type="InterPro" id="IPR052920">
    <property type="entry name" value="DNA-binding_regulatory"/>
</dbReference>
<dbReference type="SUPFAM" id="SSF53474">
    <property type="entry name" value="alpha/beta-Hydrolases"/>
    <property type="match status" value="1"/>
</dbReference>
<dbReference type="InterPro" id="IPR029058">
    <property type="entry name" value="AB_hydrolase_fold"/>
</dbReference>
<dbReference type="Gene3D" id="3.40.50.1820">
    <property type="entry name" value="alpha/beta hydrolase"/>
    <property type="match status" value="1"/>
</dbReference>
<name>A0A0K9PF33_ZOSMR</name>
<dbReference type="Pfam" id="PF12146">
    <property type="entry name" value="Hydrolase_4"/>
    <property type="match status" value="1"/>
</dbReference>
<sequence>MIEQFINFVIRPPRADYNPDQYLWDSEFNLAGRKYKRQDLELTNGRGYTLQCSHYVPANFSDDTPLPCVIYCHGNSGCRADANDAAIMLLPLNITLFTLDFSGSGLSDGDYVSLGWHEKDDLKTVVSFLRNSKKTSSIGLWGRSMGAVTSLLYGVEDPSIVGMVLDSAFSNLYSLMMELASVYKIRLPKFTIKMGLQYMRRVIRRRAQFDIMELNTIQFAPKTFIPVLFGHANDDVFVLPHHSDHIYKSYAGEKNIIKFDGDHNSPRPQFYYDSVSIFFYNVLQPPQSSSTLSRKLEKYYDLSDLRIGSGMDENLLYEIITSLHAASSTDASGSSSASGIPKVPTTKSVIDLLAEYNASNKNDEILLDEEKIMSELAIESDVEETHTHDKESGSNQECCSYSSSNRESWGRCSSLCRSEEEPTFIECTSTPTTNKQPMTFRSIVSTPLRRFQRKSNEDEPKKKKSSSTTPKKTNREKLKALRLRLQHYISRRRHHPSS</sequence>
<dbReference type="OrthoDB" id="10249433at2759"/>
<gene>
    <name evidence="3" type="ORF">ZOSMA_262G00130</name>
</gene>
<reference evidence="4" key="1">
    <citation type="journal article" date="2016" name="Nature">
        <title>The genome of the seagrass Zostera marina reveals angiosperm adaptation to the sea.</title>
        <authorList>
            <person name="Olsen J.L."/>
            <person name="Rouze P."/>
            <person name="Verhelst B."/>
            <person name="Lin Y.-C."/>
            <person name="Bayer T."/>
            <person name="Collen J."/>
            <person name="Dattolo E."/>
            <person name="De Paoli E."/>
            <person name="Dittami S."/>
            <person name="Maumus F."/>
            <person name="Michel G."/>
            <person name="Kersting A."/>
            <person name="Lauritano C."/>
            <person name="Lohaus R."/>
            <person name="Toepel M."/>
            <person name="Tonon T."/>
            <person name="Vanneste K."/>
            <person name="Amirebrahimi M."/>
            <person name="Brakel J."/>
            <person name="Bostroem C."/>
            <person name="Chovatia M."/>
            <person name="Grimwood J."/>
            <person name="Jenkins J.W."/>
            <person name="Jueterbock A."/>
            <person name="Mraz A."/>
            <person name="Stam W.T."/>
            <person name="Tice H."/>
            <person name="Bornberg-Bauer E."/>
            <person name="Green P.J."/>
            <person name="Pearson G.A."/>
            <person name="Procaccini G."/>
            <person name="Duarte C.M."/>
            <person name="Schmutz J."/>
            <person name="Reusch T.B.H."/>
            <person name="Van de Peer Y."/>
        </authorList>
    </citation>
    <scope>NUCLEOTIDE SEQUENCE [LARGE SCALE GENOMIC DNA]</scope>
    <source>
        <strain evidence="4">cv. Finnish</strain>
    </source>
</reference>
<feature type="domain" description="Serine aminopeptidase S33" evidence="2">
    <location>
        <begin position="68"/>
        <end position="191"/>
    </location>
</feature>
<accession>A0A0K9PF33</accession>
<proteinExistence type="predicted"/>
<feature type="compositionally biased region" description="Polar residues" evidence="1">
    <location>
        <begin position="393"/>
        <end position="407"/>
    </location>
</feature>
<evidence type="ECO:0000313" key="3">
    <source>
        <dbReference type="EMBL" id="KMZ67579.1"/>
    </source>
</evidence>
<dbReference type="OMA" id="HTERIHQ"/>
<dbReference type="InterPro" id="IPR022742">
    <property type="entry name" value="Hydrolase_4"/>
</dbReference>
<protein>
    <recommendedName>
        <fullName evidence="2">Serine aminopeptidase S33 domain-containing protein</fullName>
    </recommendedName>
</protein>
<dbReference type="Proteomes" id="UP000036987">
    <property type="component" value="Unassembled WGS sequence"/>
</dbReference>
<evidence type="ECO:0000259" key="2">
    <source>
        <dbReference type="Pfam" id="PF12146"/>
    </source>
</evidence>
<evidence type="ECO:0000313" key="4">
    <source>
        <dbReference type="Proteomes" id="UP000036987"/>
    </source>
</evidence>
<evidence type="ECO:0000256" key="1">
    <source>
        <dbReference type="SAM" id="MobiDB-lite"/>
    </source>
</evidence>
<organism evidence="3 4">
    <name type="scientific">Zostera marina</name>
    <name type="common">Eelgrass</name>
    <dbReference type="NCBI Taxonomy" id="29655"/>
    <lineage>
        <taxon>Eukaryota</taxon>
        <taxon>Viridiplantae</taxon>
        <taxon>Streptophyta</taxon>
        <taxon>Embryophyta</taxon>
        <taxon>Tracheophyta</taxon>
        <taxon>Spermatophyta</taxon>
        <taxon>Magnoliopsida</taxon>
        <taxon>Liliopsida</taxon>
        <taxon>Zosteraceae</taxon>
        <taxon>Zostera</taxon>
    </lineage>
</organism>
<feature type="region of interest" description="Disordered" evidence="1">
    <location>
        <begin position="382"/>
        <end position="407"/>
    </location>
</feature>
<keyword evidence="4" id="KW-1185">Reference proteome</keyword>
<dbReference type="AlphaFoldDB" id="A0A0K9PF33"/>
<feature type="compositionally biased region" description="Basic and acidic residues" evidence="1">
    <location>
        <begin position="383"/>
        <end position="392"/>
    </location>
</feature>
<dbReference type="EMBL" id="LFYR01000897">
    <property type="protein sequence ID" value="KMZ67579.1"/>
    <property type="molecule type" value="Genomic_DNA"/>
</dbReference>
<comment type="caution">
    <text evidence="3">The sequence shown here is derived from an EMBL/GenBank/DDBJ whole genome shotgun (WGS) entry which is preliminary data.</text>
</comment>
<dbReference type="PANTHER" id="PTHR43358:SF1">
    <property type="entry name" value="ALPHA_BETA-HYDROLASES SUPERFAMILY PROTEIN"/>
    <property type="match status" value="1"/>
</dbReference>
<feature type="region of interest" description="Disordered" evidence="1">
    <location>
        <begin position="446"/>
        <end position="479"/>
    </location>
</feature>